<dbReference type="PROSITE" id="PS50994">
    <property type="entry name" value="INTEGRASE"/>
    <property type="match status" value="1"/>
</dbReference>
<evidence type="ECO:0000313" key="4">
    <source>
        <dbReference type="EMBL" id="KAK1439087.1"/>
    </source>
</evidence>
<comment type="caution">
    <text evidence="4">The sequence shown here is derived from an EMBL/GenBank/DDBJ whole genome shotgun (WGS) entry which is preliminary data.</text>
</comment>
<feature type="domain" description="Integrase catalytic" evidence="3">
    <location>
        <begin position="569"/>
        <end position="734"/>
    </location>
</feature>
<organism evidence="4 5">
    <name type="scientific">Tagetes erecta</name>
    <name type="common">African marigold</name>
    <dbReference type="NCBI Taxonomy" id="13708"/>
    <lineage>
        <taxon>Eukaryota</taxon>
        <taxon>Viridiplantae</taxon>
        <taxon>Streptophyta</taxon>
        <taxon>Embryophyta</taxon>
        <taxon>Tracheophyta</taxon>
        <taxon>Spermatophyta</taxon>
        <taxon>Magnoliopsida</taxon>
        <taxon>eudicotyledons</taxon>
        <taxon>Gunneridae</taxon>
        <taxon>Pentapetalae</taxon>
        <taxon>asterids</taxon>
        <taxon>campanulids</taxon>
        <taxon>Asterales</taxon>
        <taxon>Asteraceae</taxon>
        <taxon>Asteroideae</taxon>
        <taxon>Heliantheae alliance</taxon>
        <taxon>Tageteae</taxon>
        <taxon>Tagetes</taxon>
    </lineage>
</organism>
<dbReference type="Pfam" id="PF22936">
    <property type="entry name" value="Pol_BBD"/>
    <property type="match status" value="1"/>
</dbReference>
<feature type="compositionally biased region" description="Low complexity" evidence="2">
    <location>
        <begin position="311"/>
        <end position="321"/>
    </location>
</feature>
<keyword evidence="1" id="KW-0378">Hydrolase</keyword>
<dbReference type="InterPro" id="IPR013103">
    <property type="entry name" value="RVT_2"/>
</dbReference>
<dbReference type="Proteomes" id="UP001229421">
    <property type="component" value="Unassembled WGS sequence"/>
</dbReference>
<evidence type="ECO:0000256" key="2">
    <source>
        <dbReference type="SAM" id="MobiDB-lite"/>
    </source>
</evidence>
<dbReference type="Pfam" id="PF25597">
    <property type="entry name" value="SH3_retrovirus"/>
    <property type="match status" value="1"/>
</dbReference>
<dbReference type="CDD" id="cd09272">
    <property type="entry name" value="RNase_HI_RT_Ty1"/>
    <property type="match status" value="1"/>
</dbReference>
<evidence type="ECO:0000259" key="3">
    <source>
        <dbReference type="PROSITE" id="PS50994"/>
    </source>
</evidence>
<dbReference type="Pfam" id="PF07727">
    <property type="entry name" value="RVT_2"/>
    <property type="match status" value="1"/>
</dbReference>
<keyword evidence="5" id="KW-1185">Reference proteome</keyword>
<dbReference type="Pfam" id="PF14223">
    <property type="entry name" value="Retrotran_gag_2"/>
    <property type="match status" value="1"/>
</dbReference>
<sequence>MVDPGQPSNKVENPTLHPAYSITNINTKIRTLDGKKVPYSSWVKLFKLQARAFQLMHHINGTKEPPAETDPEYATWTKLDAVVLQWIFATISDDLLARLIDKERTARDTWLAIEAIFINNKHARAATLERRFTNTTLSSCSSFDEYCQTLKDIAGQLGDVDQPVSETRLVIQMVRGLPAEYDTIGAIINQSKPTWDDARGMIEEEQQRQEARGGTNRDTALFTNHSPSVHDSQTSSSISNNTRSPYPNGYRGRNYDPAKAARGRGQQNRGGRNSSKNCRPESVGGRGSSNWGQSQMGSQYFGHGNNFTMGQQTQTPYKQQQWAPPPTPYPSQQYHGGSTQFHQQLANLIQQAQAQSTTPPGFGPYSNNALNPSDIGSALSNMNLNYQDPQWYMDTGASQHITSDQGKISSPCLFPTMPIFVGNGQRLRVNGSGNGFFKLPNKTYNLNKIVHSPDVIKDLLSVRKFTIDNLVKIEFDPFGFTLKDMNGNHLSRHNSTGDLYPFTKPEVSLLSTTSPLPWHDRLGHPGANVLDYLSRYCISNCHKTCGSFVCSSCQLSNSKRLPFIDSISYTFQPFDIIHCDLWTSPVESNSGYKYYMILVDNYTNYVWVYPLKYKSETFTTFTKFHKLIQTQFNKTIKTFQCDLGGEFNNNNFKTFATQHGLVFRFSCPQTSQQNGRSERMIRRINDIIRALLFHAHIPPSFWVEALHTATYLHNILPTKRLHYQTPAFALYARRPTYDHLRVFGCACYPNTSATQPHKLSPRSLRCIFLGYPSDFRGYRCYDPTTGKIILSRHVIFDENTFPFNTSLPPTTYQFLDDHTTPIHNFFQPHFPTNTTNTPSQPPPNITPPIHTPPAPTDPSPHLNTTPQTTPPTPPPTTETSHNPTSPTVTQPTTNAHTMHTRSKSGITKPNPKYNLAATTNISPVPTSYIKALSDPNWLRAMNNEFSALQVNNTWELVPRPTDQPVIRSMWLFRHKFNVDGTLERYKARLVCNGKSQTMGIDCTETFSPVVKPATIRTVLSLAVSRQWPIHQLDVKNAFLHGTLQETVYMNQPPGFVDPTAPSHVCRLKKSLYGLKQAPRAWYTRFSGFIKSLGFRSSTCDTSLFIYQNGEQLAYLLLYVDDIVLTANDQSLLTKIITRLSTEFAMTDMGSLHHFLGITVTRDHNSLHLAQTQYARDILHRANMTACKPCHTPVDTDAKLSATEGELLTDGTVYRSLAGALQYLTITRPDISYAVQQICLFMHAPREPHFAFLKRVLRYVHGTIDLGLRLTASPTHSLTTYSDADWGGCPDTRRSTSGYCIFLGDNLISWSSKRQPTISRSSAEAEYRGVANAVAEATWIRNLLVELRVPVRKATVVYCDNISAVYLSGNPVQHQRTKHVEMDIHFVREKVQIGHIRVLHVPSSLQYADIFTKGLPRYLFESFRSSLNVSTFKRSN</sequence>
<dbReference type="InterPro" id="IPR001584">
    <property type="entry name" value="Integrase_cat-core"/>
</dbReference>
<dbReference type="SUPFAM" id="SSF56672">
    <property type="entry name" value="DNA/RNA polymerases"/>
    <property type="match status" value="1"/>
</dbReference>
<dbReference type="EMBL" id="JAUHHV010000001">
    <property type="protein sequence ID" value="KAK1439087.1"/>
    <property type="molecule type" value="Genomic_DNA"/>
</dbReference>
<dbReference type="InterPro" id="IPR043502">
    <property type="entry name" value="DNA/RNA_pol_sf"/>
</dbReference>
<feature type="compositionally biased region" description="Low complexity" evidence="2">
    <location>
        <begin position="263"/>
        <end position="273"/>
    </location>
</feature>
<feature type="compositionally biased region" description="Polar residues" evidence="2">
    <location>
        <begin position="888"/>
        <end position="907"/>
    </location>
</feature>
<feature type="compositionally biased region" description="Polar residues" evidence="2">
    <location>
        <begin position="216"/>
        <end position="245"/>
    </location>
</feature>
<feature type="region of interest" description="Disordered" evidence="2">
    <location>
        <begin position="823"/>
        <end position="910"/>
    </location>
</feature>
<dbReference type="Pfam" id="PF00665">
    <property type="entry name" value="rve"/>
    <property type="match status" value="1"/>
</dbReference>
<reference evidence="4" key="1">
    <citation type="journal article" date="2023" name="bioRxiv">
        <title>Improved chromosome-level genome assembly for marigold (Tagetes erecta).</title>
        <authorList>
            <person name="Jiang F."/>
            <person name="Yuan L."/>
            <person name="Wang S."/>
            <person name="Wang H."/>
            <person name="Xu D."/>
            <person name="Wang A."/>
            <person name="Fan W."/>
        </authorList>
    </citation>
    <scope>NUCLEOTIDE SEQUENCE</scope>
    <source>
        <strain evidence="4">WSJ</strain>
        <tissue evidence="4">Leaf</tissue>
    </source>
</reference>
<protein>
    <recommendedName>
        <fullName evidence="3">Integrase catalytic domain-containing protein</fullName>
    </recommendedName>
</protein>
<dbReference type="Pfam" id="PF13976">
    <property type="entry name" value="gag_pre-integrs"/>
    <property type="match status" value="1"/>
</dbReference>
<dbReference type="InterPro" id="IPR036397">
    <property type="entry name" value="RNaseH_sf"/>
</dbReference>
<dbReference type="InterPro" id="IPR012337">
    <property type="entry name" value="RNaseH-like_sf"/>
</dbReference>
<dbReference type="InterPro" id="IPR054722">
    <property type="entry name" value="PolX-like_BBD"/>
</dbReference>
<dbReference type="SUPFAM" id="SSF53098">
    <property type="entry name" value="Ribonuclease H-like"/>
    <property type="match status" value="1"/>
</dbReference>
<feature type="compositionally biased region" description="Polar residues" evidence="2">
    <location>
        <begin position="288"/>
        <end position="298"/>
    </location>
</feature>
<dbReference type="GO" id="GO:0015074">
    <property type="term" value="P:DNA integration"/>
    <property type="evidence" value="ECO:0007669"/>
    <property type="project" value="InterPro"/>
</dbReference>
<dbReference type="GO" id="GO:0003676">
    <property type="term" value="F:nucleic acid binding"/>
    <property type="evidence" value="ECO:0007669"/>
    <property type="project" value="InterPro"/>
</dbReference>
<name>A0AAD8LCT1_TARER</name>
<keyword evidence="1" id="KW-0645">Protease</keyword>
<proteinExistence type="predicted"/>
<dbReference type="PANTHER" id="PTHR11439:SF524">
    <property type="entry name" value="RNA-DIRECTED DNA POLYMERASE, PROTEIN KINASE RLK-PELLE-DLSV FAMILY"/>
    <property type="match status" value="1"/>
</dbReference>
<dbReference type="InterPro" id="IPR025724">
    <property type="entry name" value="GAG-pre-integrase_dom"/>
</dbReference>
<feature type="region of interest" description="Disordered" evidence="2">
    <location>
        <begin position="204"/>
        <end position="337"/>
    </location>
</feature>
<keyword evidence="1" id="KW-0064">Aspartyl protease</keyword>
<feature type="compositionally biased region" description="Pro residues" evidence="2">
    <location>
        <begin position="839"/>
        <end position="858"/>
    </location>
</feature>
<dbReference type="GO" id="GO:0004190">
    <property type="term" value="F:aspartic-type endopeptidase activity"/>
    <property type="evidence" value="ECO:0007669"/>
    <property type="project" value="UniProtKB-KW"/>
</dbReference>
<evidence type="ECO:0000313" key="5">
    <source>
        <dbReference type="Proteomes" id="UP001229421"/>
    </source>
</evidence>
<dbReference type="PANTHER" id="PTHR11439">
    <property type="entry name" value="GAG-POL-RELATED RETROTRANSPOSON"/>
    <property type="match status" value="1"/>
</dbReference>
<dbReference type="Gene3D" id="3.30.420.10">
    <property type="entry name" value="Ribonuclease H-like superfamily/Ribonuclease H"/>
    <property type="match status" value="1"/>
</dbReference>
<accession>A0AAD8LCT1</accession>
<evidence type="ECO:0000256" key="1">
    <source>
        <dbReference type="ARBA" id="ARBA00022750"/>
    </source>
</evidence>
<gene>
    <name evidence="4" type="ORF">QVD17_04902</name>
</gene>
<dbReference type="InterPro" id="IPR057670">
    <property type="entry name" value="SH3_retrovirus"/>
</dbReference>
<feature type="compositionally biased region" description="Low complexity" evidence="2">
    <location>
        <begin position="877"/>
        <end position="887"/>
    </location>
</feature>